<dbReference type="EMBL" id="CAJHJT010000012">
    <property type="protein sequence ID" value="CAD6999006.1"/>
    <property type="molecule type" value="Genomic_DNA"/>
</dbReference>
<name>A0A811UMA4_CERCA</name>
<protein>
    <submittedName>
        <fullName evidence="1">(Mediterranean fruit fly) hypothetical protein</fullName>
    </submittedName>
</protein>
<reference evidence="1" key="1">
    <citation type="submission" date="2020-11" db="EMBL/GenBank/DDBJ databases">
        <authorList>
            <person name="Whitehead M."/>
        </authorList>
    </citation>
    <scope>NUCLEOTIDE SEQUENCE</scope>
    <source>
        <strain evidence="1">EGII</strain>
    </source>
</reference>
<keyword evidence="2" id="KW-1185">Reference proteome</keyword>
<comment type="caution">
    <text evidence="1">The sequence shown here is derived from an EMBL/GenBank/DDBJ whole genome shotgun (WGS) entry which is preliminary data.</text>
</comment>
<evidence type="ECO:0000313" key="2">
    <source>
        <dbReference type="Proteomes" id="UP000606786"/>
    </source>
</evidence>
<evidence type="ECO:0000313" key="1">
    <source>
        <dbReference type="EMBL" id="CAD6999006.1"/>
    </source>
</evidence>
<dbReference type="AlphaFoldDB" id="A0A811UMA4"/>
<proteinExistence type="predicted"/>
<accession>A0A811UMA4</accession>
<gene>
    <name evidence="1" type="ORF">CCAP1982_LOCUS7553</name>
</gene>
<dbReference type="Proteomes" id="UP000606786">
    <property type="component" value="Unassembled WGS sequence"/>
</dbReference>
<sequence length="180" mass="20460">MANNIEAFGTAESWLLLVPKVPRLNLNWTNGNRFERTLLESLNDASNLENFHMSKFNHLQLSITSSLRVELLFTPSRDYLPAFRCFELILSSPLWSVLSHTTQPYRKLESTPQPTADHTIISCTAGTCCWQRKRLAEATELLFLAMHMHTGIHLVNVYNMLGGVPICVLGSRKLITPHRL</sequence>
<organism evidence="1 2">
    <name type="scientific">Ceratitis capitata</name>
    <name type="common">Mediterranean fruit fly</name>
    <name type="synonym">Tephritis capitata</name>
    <dbReference type="NCBI Taxonomy" id="7213"/>
    <lineage>
        <taxon>Eukaryota</taxon>
        <taxon>Metazoa</taxon>
        <taxon>Ecdysozoa</taxon>
        <taxon>Arthropoda</taxon>
        <taxon>Hexapoda</taxon>
        <taxon>Insecta</taxon>
        <taxon>Pterygota</taxon>
        <taxon>Neoptera</taxon>
        <taxon>Endopterygota</taxon>
        <taxon>Diptera</taxon>
        <taxon>Brachycera</taxon>
        <taxon>Muscomorpha</taxon>
        <taxon>Tephritoidea</taxon>
        <taxon>Tephritidae</taxon>
        <taxon>Ceratitis</taxon>
        <taxon>Ceratitis</taxon>
    </lineage>
</organism>